<keyword evidence="6 7" id="KW-0472">Membrane</keyword>
<feature type="transmembrane region" description="Helical" evidence="8">
    <location>
        <begin position="368"/>
        <end position="388"/>
    </location>
</feature>
<evidence type="ECO:0000313" key="9">
    <source>
        <dbReference type="EMBL" id="GEB19555.1"/>
    </source>
</evidence>
<feature type="transmembrane region" description="Helical" evidence="8">
    <location>
        <begin position="444"/>
        <end position="466"/>
    </location>
</feature>
<evidence type="ECO:0000313" key="10">
    <source>
        <dbReference type="Proteomes" id="UP000317715"/>
    </source>
</evidence>
<comment type="subcellular location">
    <subcellularLocation>
        <location evidence="1">Membrane</location>
        <topology evidence="1">Multi-pass membrane protein</topology>
    </subcellularLocation>
</comment>
<feature type="transmembrane region" description="Helical" evidence="8">
    <location>
        <begin position="182"/>
        <end position="202"/>
    </location>
</feature>
<feature type="transmembrane region" description="Helical" evidence="8">
    <location>
        <begin position="112"/>
        <end position="131"/>
    </location>
</feature>
<name>A0A4Y3NGF5_PAEAU</name>
<protein>
    <submittedName>
        <fullName evidence="9">Allantoin permease</fullName>
    </submittedName>
</protein>
<dbReference type="PANTHER" id="PTHR31806">
    <property type="entry name" value="PURINE-CYTOSINE PERMEASE FCY2-RELATED"/>
    <property type="match status" value="1"/>
</dbReference>
<evidence type="ECO:0000256" key="7">
    <source>
        <dbReference type="PIRNR" id="PIRNR002744"/>
    </source>
</evidence>
<feature type="transmembrane region" description="Helical" evidence="8">
    <location>
        <begin position="39"/>
        <end position="63"/>
    </location>
</feature>
<feature type="transmembrane region" description="Helical" evidence="8">
    <location>
        <begin position="151"/>
        <end position="170"/>
    </location>
</feature>
<feature type="transmembrane region" description="Helical" evidence="8">
    <location>
        <begin position="69"/>
        <end position="92"/>
    </location>
</feature>
<feature type="transmembrane region" description="Helical" evidence="8">
    <location>
        <begin position="214"/>
        <end position="232"/>
    </location>
</feature>
<dbReference type="GO" id="GO:0005886">
    <property type="term" value="C:plasma membrane"/>
    <property type="evidence" value="ECO:0007669"/>
    <property type="project" value="TreeGrafter"/>
</dbReference>
<feature type="transmembrane region" description="Helical" evidence="8">
    <location>
        <begin position="408"/>
        <end position="432"/>
    </location>
</feature>
<dbReference type="PIRSF" id="PIRSF002744">
    <property type="entry name" value="Pur-cyt_permease"/>
    <property type="match status" value="1"/>
</dbReference>
<feature type="transmembrane region" description="Helical" evidence="8">
    <location>
        <begin position="291"/>
        <end position="316"/>
    </location>
</feature>
<keyword evidence="4 8" id="KW-0812">Transmembrane</keyword>
<dbReference type="PANTHER" id="PTHR31806:SF1">
    <property type="entry name" value="PURINE-CYTOSINE PERMEASE FCY2-RELATED"/>
    <property type="match status" value="1"/>
</dbReference>
<dbReference type="InterPro" id="IPR001248">
    <property type="entry name" value="Pur-cyt_permease"/>
</dbReference>
<dbReference type="AlphaFoldDB" id="A0A4Y3NGF5"/>
<dbReference type="GeneID" id="97302824"/>
<reference evidence="9 10" key="1">
    <citation type="submission" date="2019-06" db="EMBL/GenBank/DDBJ databases">
        <title>Whole genome shotgun sequence of Paenarthrobacter aurescens NBRC 12136.</title>
        <authorList>
            <person name="Hosoyama A."/>
            <person name="Uohara A."/>
            <person name="Ohji S."/>
            <person name="Ichikawa N."/>
        </authorList>
    </citation>
    <scope>NUCLEOTIDE SEQUENCE [LARGE SCALE GENOMIC DNA]</scope>
    <source>
        <strain evidence="9 10">NBRC 12136</strain>
    </source>
</reference>
<evidence type="ECO:0000256" key="8">
    <source>
        <dbReference type="SAM" id="Phobius"/>
    </source>
</evidence>
<keyword evidence="3 7" id="KW-0813">Transport</keyword>
<dbReference type="Gene3D" id="1.10.4160.10">
    <property type="entry name" value="Hydantoin permease"/>
    <property type="match status" value="1"/>
</dbReference>
<evidence type="ECO:0000256" key="5">
    <source>
        <dbReference type="ARBA" id="ARBA00022989"/>
    </source>
</evidence>
<dbReference type="Pfam" id="PF02133">
    <property type="entry name" value="Transp_cyt_pur"/>
    <property type="match status" value="1"/>
</dbReference>
<proteinExistence type="inferred from homology"/>
<dbReference type="GO" id="GO:0022857">
    <property type="term" value="F:transmembrane transporter activity"/>
    <property type="evidence" value="ECO:0007669"/>
    <property type="project" value="InterPro"/>
</dbReference>
<sequence>MSHPHLTDAVSYPEPLAHPEKRGIELIESSERHGRARDLFPVWAAPNVSVLNFTVGATLILLGMELWQAFLVIIAGNLPWILTGIVATSGPAAGTSGSVITRAIYGIRGNRVVVAFFGWFISAVFLALNWLASSFMGAELLAQIGFTDPVLVPVLVTIIVAAITVLVAVFGHSLILRSYPVVASVLLAIFLLVTAFVLPHVQWGYTAPAPLEGLPLWSAMTIGFAIIASSPLSYSNSPDLARYLPKSTKPSHIIAATALGGALPAIFFTSVGALLATGIGSAAMDLGIESALLALLPAWLGPIFVVGIIINTIALNGMTTYTASMAFQSIGVPIRRIPSAVVVGAIGTALTIYLVMSTNLLDAVNLMLQLLVLISGPTMTIFATDVILRRNRYSGEDLFDEQPGSRFWYSGGWHVPGLLAIGLGAAVASLFLTSSVWTGPIAAAIGFLDLSVPVSMVVTAGVYIALTRLAAKRRPTAIPSIEGAPA</sequence>
<organism evidence="9 10">
    <name type="scientific">Paenarthrobacter aurescens</name>
    <name type="common">Arthrobacter aurescens</name>
    <dbReference type="NCBI Taxonomy" id="43663"/>
    <lineage>
        <taxon>Bacteria</taxon>
        <taxon>Bacillati</taxon>
        <taxon>Actinomycetota</taxon>
        <taxon>Actinomycetes</taxon>
        <taxon>Micrococcales</taxon>
        <taxon>Micrococcaceae</taxon>
        <taxon>Paenarthrobacter</taxon>
    </lineage>
</organism>
<dbReference type="InterPro" id="IPR026030">
    <property type="entry name" value="Pur-cyt_permease_Fcy2/21/22"/>
</dbReference>
<comment type="similarity">
    <text evidence="2 7">Belongs to the purine-cytosine permease (2.A.39) family.</text>
</comment>
<comment type="caution">
    <text evidence="9">The sequence shown here is derived from an EMBL/GenBank/DDBJ whole genome shotgun (WGS) entry which is preliminary data.</text>
</comment>
<evidence type="ECO:0000256" key="1">
    <source>
        <dbReference type="ARBA" id="ARBA00004141"/>
    </source>
</evidence>
<evidence type="ECO:0000256" key="4">
    <source>
        <dbReference type="ARBA" id="ARBA00022692"/>
    </source>
</evidence>
<dbReference type="Proteomes" id="UP000317715">
    <property type="component" value="Unassembled WGS sequence"/>
</dbReference>
<gene>
    <name evidence="9" type="ORF">AAU01_23100</name>
</gene>
<dbReference type="EMBL" id="BJMD01000013">
    <property type="protein sequence ID" value="GEB19555.1"/>
    <property type="molecule type" value="Genomic_DNA"/>
</dbReference>
<evidence type="ECO:0000256" key="3">
    <source>
        <dbReference type="ARBA" id="ARBA00022448"/>
    </source>
</evidence>
<evidence type="ECO:0000256" key="6">
    <source>
        <dbReference type="ARBA" id="ARBA00023136"/>
    </source>
</evidence>
<dbReference type="RefSeq" id="WP_246095792.1">
    <property type="nucleotide sequence ID" value="NZ_BAAAWK010000001.1"/>
</dbReference>
<feature type="transmembrane region" description="Helical" evidence="8">
    <location>
        <begin position="337"/>
        <end position="356"/>
    </location>
</feature>
<accession>A0A4Y3NGF5</accession>
<keyword evidence="5 8" id="KW-1133">Transmembrane helix</keyword>
<feature type="transmembrane region" description="Helical" evidence="8">
    <location>
        <begin position="253"/>
        <end position="279"/>
    </location>
</feature>
<keyword evidence="10" id="KW-1185">Reference proteome</keyword>
<evidence type="ECO:0000256" key="2">
    <source>
        <dbReference type="ARBA" id="ARBA00008974"/>
    </source>
</evidence>